<evidence type="ECO:0000313" key="4">
    <source>
        <dbReference type="Proteomes" id="UP001222027"/>
    </source>
</evidence>
<dbReference type="AlphaFoldDB" id="A0AAV8PHL5"/>
<keyword evidence="2" id="KW-0472">Membrane</keyword>
<feature type="region of interest" description="Disordered" evidence="1">
    <location>
        <begin position="1"/>
        <end position="20"/>
    </location>
</feature>
<proteinExistence type="predicted"/>
<accession>A0AAV8PHL5</accession>
<dbReference type="EMBL" id="JAQQAF010000004">
    <property type="protein sequence ID" value="KAJ8491259.1"/>
    <property type="molecule type" value="Genomic_DNA"/>
</dbReference>
<keyword evidence="4" id="KW-1185">Reference proteome</keyword>
<organism evidence="3 4">
    <name type="scientific">Ensete ventricosum</name>
    <name type="common">Abyssinian banana</name>
    <name type="synonym">Musa ensete</name>
    <dbReference type="NCBI Taxonomy" id="4639"/>
    <lineage>
        <taxon>Eukaryota</taxon>
        <taxon>Viridiplantae</taxon>
        <taxon>Streptophyta</taxon>
        <taxon>Embryophyta</taxon>
        <taxon>Tracheophyta</taxon>
        <taxon>Spermatophyta</taxon>
        <taxon>Magnoliopsida</taxon>
        <taxon>Liliopsida</taxon>
        <taxon>Zingiberales</taxon>
        <taxon>Musaceae</taxon>
        <taxon>Ensete</taxon>
    </lineage>
</organism>
<name>A0AAV8PHL5_ENSVE</name>
<protein>
    <submittedName>
        <fullName evidence="3">Uncharacterized protein</fullName>
    </submittedName>
</protein>
<evidence type="ECO:0000313" key="3">
    <source>
        <dbReference type="EMBL" id="KAJ8491259.1"/>
    </source>
</evidence>
<evidence type="ECO:0000256" key="2">
    <source>
        <dbReference type="SAM" id="Phobius"/>
    </source>
</evidence>
<keyword evidence="2" id="KW-0812">Transmembrane</keyword>
<comment type="caution">
    <text evidence="3">The sequence shown here is derived from an EMBL/GenBank/DDBJ whole genome shotgun (WGS) entry which is preliminary data.</text>
</comment>
<feature type="transmembrane region" description="Helical" evidence="2">
    <location>
        <begin position="77"/>
        <end position="97"/>
    </location>
</feature>
<sequence>MLARLQGGTKDKQTSIPPSTDRDRLVQFLSNLSASTEVHLKTLAASAPDAPASLSQLESVETTTSEHLRQMYLSRQFSKYAQVYLCSFLVLLMMAVLQS</sequence>
<gene>
    <name evidence="3" type="ORF">OPV22_012980</name>
</gene>
<dbReference type="Proteomes" id="UP001222027">
    <property type="component" value="Unassembled WGS sequence"/>
</dbReference>
<evidence type="ECO:0000256" key="1">
    <source>
        <dbReference type="SAM" id="MobiDB-lite"/>
    </source>
</evidence>
<keyword evidence="2" id="KW-1133">Transmembrane helix</keyword>
<reference evidence="3 4" key="1">
    <citation type="submission" date="2022-12" db="EMBL/GenBank/DDBJ databases">
        <title>Chromosome-scale assembly of the Ensete ventricosum genome.</title>
        <authorList>
            <person name="Dussert Y."/>
            <person name="Stocks J."/>
            <person name="Wendawek A."/>
            <person name="Woldeyes F."/>
            <person name="Nichols R.A."/>
            <person name="Borrell J.S."/>
        </authorList>
    </citation>
    <scope>NUCLEOTIDE SEQUENCE [LARGE SCALE GENOMIC DNA]</scope>
    <source>
        <strain evidence="4">cv. Maze</strain>
        <tissue evidence="3">Seeds</tissue>
    </source>
</reference>